<dbReference type="InterPro" id="IPR013332">
    <property type="entry name" value="KPR_N"/>
</dbReference>
<accession>A0A1H3J3P2</accession>
<dbReference type="Proteomes" id="UP000199515">
    <property type="component" value="Unassembled WGS sequence"/>
</dbReference>
<dbReference type="GO" id="GO:0015940">
    <property type="term" value="P:pantothenate biosynthetic process"/>
    <property type="evidence" value="ECO:0007669"/>
    <property type="project" value="UniProtKB-UniPathway"/>
</dbReference>
<comment type="function">
    <text evidence="4">Catalyzes the NADPH-dependent reduction of ketopantoate into pantoic acid.</text>
</comment>
<dbReference type="InterPro" id="IPR003710">
    <property type="entry name" value="ApbA"/>
</dbReference>
<comment type="catalytic activity">
    <reaction evidence="4">
        <text>(R)-pantoate + NADP(+) = 2-dehydropantoate + NADPH + H(+)</text>
        <dbReference type="Rhea" id="RHEA:16233"/>
        <dbReference type="ChEBI" id="CHEBI:11561"/>
        <dbReference type="ChEBI" id="CHEBI:15378"/>
        <dbReference type="ChEBI" id="CHEBI:15980"/>
        <dbReference type="ChEBI" id="CHEBI:57783"/>
        <dbReference type="ChEBI" id="CHEBI:58349"/>
        <dbReference type="EC" id="1.1.1.169"/>
    </reaction>
</comment>
<dbReference type="Pfam" id="PF08546">
    <property type="entry name" value="ApbA_C"/>
    <property type="match status" value="1"/>
</dbReference>
<dbReference type="NCBIfam" id="TIGR00745">
    <property type="entry name" value="apbA_panE"/>
    <property type="match status" value="1"/>
</dbReference>
<dbReference type="PANTHER" id="PTHR21708">
    <property type="entry name" value="PROBABLE 2-DEHYDROPANTOATE 2-REDUCTASE"/>
    <property type="match status" value="1"/>
</dbReference>
<dbReference type="EMBL" id="FNON01000005">
    <property type="protein sequence ID" value="SDY34613.1"/>
    <property type="molecule type" value="Genomic_DNA"/>
</dbReference>
<comment type="similarity">
    <text evidence="1 4">Belongs to the ketopantoate reductase family.</text>
</comment>
<protein>
    <recommendedName>
        <fullName evidence="4">2-dehydropantoate 2-reductase</fullName>
        <ecNumber evidence="4">1.1.1.169</ecNumber>
    </recommendedName>
    <alternativeName>
        <fullName evidence="4">Ketopantoate reductase</fullName>
    </alternativeName>
</protein>
<keyword evidence="2 4" id="KW-0521">NADP</keyword>
<keyword evidence="4" id="KW-0566">Pantothenate biosynthesis</keyword>
<sequence>MAAIGVVGPGGVGGLLAARFGAAGHAVTVISTERTAAELTARGLRFQGPDAAPISSFPTAQPWLTTALDVLFVAVKATDLLPALQRVPASVLGTATVVPLLNGVDHLSLLRAAYPSAAVIGASIAVEATRHRPGVIEQLSPFADLVLADGTSAGVEVAELARAAGLAVSTHPDDTTVLWSKLAFLAPLALLTTGADAPIGQARDSHESWLRPLVDEAASAAGVHSVQVDADAITARLTSLPGGMQSSMLKDFQAGRTLELDAIAGPIVRTLGAAKAATTIEVMQVILSAGR</sequence>
<evidence type="ECO:0000256" key="1">
    <source>
        <dbReference type="ARBA" id="ARBA00007870"/>
    </source>
</evidence>
<dbReference type="InterPro" id="IPR036291">
    <property type="entry name" value="NAD(P)-bd_dom_sf"/>
</dbReference>
<dbReference type="InterPro" id="IPR051402">
    <property type="entry name" value="KPR-Related"/>
</dbReference>
<evidence type="ECO:0000313" key="8">
    <source>
        <dbReference type="Proteomes" id="UP000199515"/>
    </source>
</evidence>
<dbReference type="PANTHER" id="PTHR21708:SF26">
    <property type="entry name" value="2-DEHYDROPANTOATE 2-REDUCTASE"/>
    <property type="match status" value="1"/>
</dbReference>
<comment type="pathway">
    <text evidence="4">Cofactor biosynthesis; (R)-pantothenate biosynthesis; (R)-pantoate from 3-methyl-2-oxobutanoate: step 2/2.</text>
</comment>
<dbReference type="InterPro" id="IPR008927">
    <property type="entry name" value="6-PGluconate_DH-like_C_sf"/>
</dbReference>
<evidence type="ECO:0000256" key="2">
    <source>
        <dbReference type="ARBA" id="ARBA00022857"/>
    </source>
</evidence>
<feature type="domain" description="Ketopantoate reductase N-terminal" evidence="5">
    <location>
        <begin position="4"/>
        <end position="140"/>
    </location>
</feature>
<dbReference type="InterPro" id="IPR013328">
    <property type="entry name" value="6PGD_dom2"/>
</dbReference>
<gene>
    <name evidence="7" type="ORF">SAMN05421504_105238</name>
</gene>
<dbReference type="Gene3D" id="3.40.50.720">
    <property type="entry name" value="NAD(P)-binding Rossmann-like Domain"/>
    <property type="match status" value="1"/>
</dbReference>
<dbReference type="GO" id="GO:0005737">
    <property type="term" value="C:cytoplasm"/>
    <property type="evidence" value="ECO:0007669"/>
    <property type="project" value="TreeGrafter"/>
</dbReference>
<name>A0A1H3J3P2_9PSEU</name>
<keyword evidence="3 4" id="KW-0560">Oxidoreductase</keyword>
<evidence type="ECO:0000259" key="6">
    <source>
        <dbReference type="Pfam" id="PF08546"/>
    </source>
</evidence>
<evidence type="ECO:0000313" key="7">
    <source>
        <dbReference type="EMBL" id="SDY34613.1"/>
    </source>
</evidence>
<evidence type="ECO:0000256" key="4">
    <source>
        <dbReference type="RuleBase" id="RU362068"/>
    </source>
</evidence>
<proteinExistence type="inferred from homology"/>
<dbReference type="Pfam" id="PF02558">
    <property type="entry name" value="ApbA"/>
    <property type="match status" value="1"/>
</dbReference>
<feature type="domain" description="Ketopantoate reductase C-terminal" evidence="6">
    <location>
        <begin position="177"/>
        <end position="286"/>
    </location>
</feature>
<dbReference type="Gene3D" id="1.10.1040.10">
    <property type="entry name" value="N-(1-d-carboxylethyl)-l-norvaline Dehydrogenase, domain 2"/>
    <property type="match status" value="1"/>
</dbReference>
<dbReference type="InterPro" id="IPR013752">
    <property type="entry name" value="KPA_reductase"/>
</dbReference>
<keyword evidence="8" id="KW-1185">Reference proteome</keyword>
<dbReference type="SUPFAM" id="SSF48179">
    <property type="entry name" value="6-phosphogluconate dehydrogenase C-terminal domain-like"/>
    <property type="match status" value="1"/>
</dbReference>
<evidence type="ECO:0000259" key="5">
    <source>
        <dbReference type="Pfam" id="PF02558"/>
    </source>
</evidence>
<organism evidence="7 8">
    <name type="scientific">Amycolatopsis xylanica</name>
    <dbReference type="NCBI Taxonomy" id="589385"/>
    <lineage>
        <taxon>Bacteria</taxon>
        <taxon>Bacillati</taxon>
        <taxon>Actinomycetota</taxon>
        <taxon>Actinomycetes</taxon>
        <taxon>Pseudonocardiales</taxon>
        <taxon>Pseudonocardiaceae</taxon>
        <taxon>Amycolatopsis</taxon>
    </lineage>
</organism>
<dbReference type="GO" id="GO:0008677">
    <property type="term" value="F:2-dehydropantoate 2-reductase activity"/>
    <property type="evidence" value="ECO:0007669"/>
    <property type="project" value="UniProtKB-EC"/>
</dbReference>
<dbReference type="SUPFAM" id="SSF51735">
    <property type="entry name" value="NAD(P)-binding Rossmann-fold domains"/>
    <property type="match status" value="1"/>
</dbReference>
<reference evidence="7 8" key="1">
    <citation type="submission" date="2016-10" db="EMBL/GenBank/DDBJ databases">
        <authorList>
            <person name="de Groot N.N."/>
        </authorList>
    </citation>
    <scope>NUCLEOTIDE SEQUENCE [LARGE SCALE GENOMIC DNA]</scope>
    <source>
        <strain evidence="7 8">CPCC 202699</strain>
    </source>
</reference>
<dbReference type="STRING" id="589385.SAMN05421504_105238"/>
<dbReference type="AlphaFoldDB" id="A0A1H3J3P2"/>
<dbReference type="RefSeq" id="WP_176968785.1">
    <property type="nucleotide sequence ID" value="NZ_FNON01000005.1"/>
</dbReference>
<dbReference type="UniPathway" id="UPA00028">
    <property type="reaction ID" value="UER00004"/>
</dbReference>
<dbReference type="EC" id="1.1.1.169" evidence="4"/>
<evidence type="ECO:0000256" key="3">
    <source>
        <dbReference type="ARBA" id="ARBA00023002"/>
    </source>
</evidence>